<reference evidence="2 3" key="1">
    <citation type="submission" date="2020-02" db="EMBL/GenBank/DDBJ databases">
        <title>Paenibacillus sp. nov., isolated from rhizosphere soil of tomato.</title>
        <authorList>
            <person name="Weon H.-Y."/>
            <person name="Lee S.A."/>
        </authorList>
    </citation>
    <scope>NUCLEOTIDE SEQUENCE [LARGE SCALE GENOMIC DNA]</scope>
    <source>
        <strain evidence="2 3">14171R-81</strain>
    </source>
</reference>
<dbReference type="EMBL" id="CP048286">
    <property type="protein sequence ID" value="QHW34563.1"/>
    <property type="molecule type" value="Genomic_DNA"/>
</dbReference>
<evidence type="ECO:0000313" key="3">
    <source>
        <dbReference type="Proteomes" id="UP000479114"/>
    </source>
</evidence>
<evidence type="ECO:0000259" key="1">
    <source>
        <dbReference type="Pfam" id="PF12804"/>
    </source>
</evidence>
<protein>
    <submittedName>
        <fullName evidence="2">Nucleotidyltransferase family protein</fullName>
    </submittedName>
</protein>
<dbReference type="Gene3D" id="3.90.550.10">
    <property type="entry name" value="Spore Coat Polysaccharide Biosynthesis Protein SpsA, Chain A"/>
    <property type="match status" value="1"/>
</dbReference>
<dbReference type="PANTHER" id="PTHR43777:SF1">
    <property type="entry name" value="MOLYBDENUM COFACTOR CYTIDYLYLTRANSFERASE"/>
    <property type="match status" value="1"/>
</dbReference>
<proteinExistence type="predicted"/>
<gene>
    <name evidence="2" type="ORF">GZH47_29725</name>
</gene>
<evidence type="ECO:0000313" key="2">
    <source>
        <dbReference type="EMBL" id="QHW34563.1"/>
    </source>
</evidence>
<sequence>MKIGAVYLAAGCSRRMGEAKLPLELAPGVTVGSRGLLELRRCGFQSTVVVVRPQDPLLWLYDRTGSGAKLPKFRISPCKDAREGMSRSIRHGVQALLPEEPDAVLLALADQPFISVSMLQRLVSVYREDPTVDFVASGYGGIAAPPVIFSQSVFPQLCRLEGDAGAWSVLQSPDYRGKVVRYAAEWSFIDVDTREQLDKARRLWSRVHARAK</sequence>
<feature type="domain" description="MobA-like NTP transferase" evidence="1">
    <location>
        <begin position="5"/>
        <end position="172"/>
    </location>
</feature>
<keyword evidence="3" id="KW-1185">Reference proteome</keyword>
<organism evidence="2 3">
    <name type="scientific">Paenibacillus rhizovicinus</name>
    <dbReference type="NCBI Taxonomy" id="2704463"/>
    <lineage>
        <taxon>Bacteria</taxon>
        <taxon>Bacillati</taxon>
        <taxon>Bacillota</taxon>
        <taxon>Bacilli</taxon>
        <taxon>Bacillales</taxon>
        <taxon>Paenibacillaceae</taxon>
        <taxon>Paenibacillus</taxon>
    </lineage>
</organism>
<name>A0A6C0PA98_9BACL</name>
<dbReference type="CDD" id="cd04182">
    <property type="entry name" value="GT_2_like_f"/>
    <property type="match status" value="1"/>
</dbReference>
<dbReference type="SUPFAM" id="SSF53448">
    <property type="entry name" value="Nucleotide-diphospho-sugar transferases"/>
    <property type="match status" value="1"/>
</dbReference>
<dbReference type="Pfam" id="PF12804">
    <property type="entry name" value="NTP_transf_3"/>
    <property type="match status" value="1"/>
</dbReference>
<accession>A0A6C0PA98</accession>
<dbReference type="KEGG" id="prz:GZH47_29725"/>
<dbReference type="AlphaFoldDB" id="A0A6C0PA98"/>
<dbReference type="RefSeq" id="WP_162644715.1">
    <property type="nucleotide sequence ID" value="NZ_CP048286.1"/>
</dbReference>
<dbReference type="GO" id="GO:0016779">
    <property type="term" value="F:nucleotidyltransferase activity"/>
    <property type="evidence" value="ECO:0007669"/>
    <property type="project" value="UniProtKB-ARBA"/>
</dbReference>
<keyword evidence="2" id="KW-0808">Transferase</keyword>
<dbReference type="InterPro" id="IPR029044">
    <property type="entry name" value="Nucleotide-diphossugar_trans"/>
</dbReference>
<dbReference type="Proteomes" id="UP000479114">
    <property type="component" value="Chromosome"/>
</dbReference>
<dbReference type="PANTHER" id="PTHR43777">
    <property type="entry name" value="MOLYBDENUM COFACTOR CYTIDYLYLTRANSFERASE"/>
    <property type="match status" value="1"/>
</dbReference>
<dbReference type="InterPro" id="IPR025877">
    <property type="entry name" value="MobA-like_NTP_Trfase"/>
</dbReference>